<evidence type="ECO:0000313" key="2">
    <source>
        <dbReference type="Proteomes" id="UP000654604"/>
    </source>
</evidence>
<organism evidence="1 2">
    <name type="scientific">Cyanobacterium stanieri LEGE 03274</name>
    <dbReference type="NCBI Taxonomy" id="1828756"/>
    <lineage>
        <taxon>Bacteria</taxon>
        <taxon>Bacillati</taxon>
        <taxon>Cyanobacteriota</taxon>
        <taxon>Cyanophyceae</taxon>
        <taxon>Oscillatoriophycideae</taxon>
        <taxon>Chroococcales</taxon>
        <taxon>Geminocystaceae</taxon>
        <taxon>Cyanobacterium</taxon>
    </lineage>
</organism>
<keyword evidence="2" id="KW-1185">Reference proteome</keyword>
<reference evidence="1 2" key="1">
    <citation type="submission" date="2020-10" db="EMBL/GenBank/DDBJ databases">
        <authorList>
            <person name="Castelo-Branco R."/>
            <person name="Eusebio N."/>
            <person name="Adriana R."/>
            <person name="Vieira A."/>
            <person name="Brugerolle De Fraissinette N."/>
            <person name="Rezende De Castro R."/>
            <person name="Schneider M.P."/>
            <person name="Vasconcelos V."/>
            <person name="Leao P.N."/>
        </authorList>
    </citation>
    <scope>NUCLEOTIDE SEQUENCE [LARGE SCALE GENOMIC DNA]</scope>
    <source>
        <strain evidence="1 2">LEGE 03274</strain>
    </source>
</reference>
<protein>
    <submittedName>
        <fullName evidence="1">Uncharacterized protein</fullName>
    </submittedName>
</protein>
<proteinExistence type="predicted"/>
<dbReference type="Proteomes" id="UP000654604">
    <property type="component" value="Unassembled WGS sequence"/>
</dbReference>
<accession>A0ABR9V5F0</accession>
<dbReference type="EMBL" id="JADEWC010000022">
    <property type="protein sequence ID" value="MBE9223087.1"/>
    <property type="molecule type" value="Genomic_DNA"/>
</dbReference>
<evidence type="ECO:0000313" key="1">
    <source>
        <dbReference type="EMBL" id="MBE9223087.1"/>
    </source>
</evidence>
<feature type="non-terminal residue" evidence="1">
    <location>
        <position position="1"/>
    </location>
</feature>
<gene>
    <name evidence="1" type="ORF">IQ215_10305</name>
</gene>
<sequence length="113" mass="11991">PPPPPPTFAERILISGIMDVNGQNVAIISTPEGGSVRSVRVGESIMGTDGMVMVRAIRINPPEGQSVQLKEGLYVVERNLGGLEGTVVFEEMGKQVVRQVGEPAPVVETNPNT</sequence>
<comment type="caution">
    <text evidence="1">The sequence shown here is derived from an EMBL/GenBank/DDBJ whole genome shotgun (WGS) entry which is preliminary data.</text>
</comment>
<dbReference type="RefSeq" id="WP_431355532.1">
    <property type="nucleotide sequence ID" value="NZ_JADEWC010000022.1"/>
</dbReference>
<name>A0ABR9V5F0_9CHRO</name>